<organism evidence="1 2">
    <name type="scientific">Endocarpon pusillum</name>
    <dbReference type="NCBI Taxonomy" id="364733"/>
    <lineage>
        <taxon>Eukaryota</taxon>
        <taxon>Fungi</taxon>
        <taxon>Dikarya</taxon>
        <taxon>Ascomycota</taxon>
        <taxon>Pezizomycotina</taxon>
        <taxon>Eurotiomycetes</taxon>
        <taxon>Chaetothyriomycetidae</taxon>
        <taxon>Verrucariales</taxon>
        <taxon>Verrucariaceae</taxon>
        <taxon>Endocarpon</taxon>
    </lineage>
</organism>
<keyword evidence="2" id="KW-1185">Reference proteome</keyword>
<accession>A0A8H7A761</accession>
<evidence type="ECO:0008006" key="3">
    <source>
        <dbReference type="Google" id="ProtNLM"/>
    </source>
</evidence>
<comment type="caution">
    <text evidence="1">The sequence shown here is derived from an EMBL/GenBank/DDBJ whole genome shotgun (WGS) entry which is preliminary data.</text>
</comment>
<dbReference type="EMBL" id="JAACFV010000304">
    <property type="protein sequence ID" value="KAF7502189.1"/>
    <property type="molecule type" value="Genomic_DNA"/>
</dbReference>
<protein>
    <recommendedName>
        <fullName evidence="3">F-box domain-containing protein</fullName>
    </recommendedName>
</protein>
<sequence length="388" mass="44430">MITQPNCSGPSTSGTKIKARFRSVLGAFALDDLPNELFDHVLEYLHHQCPSELNWHQRPDLTIIKSTKTDLKNLSLASKWVRTLTLKRLFAHVCLDPNQSPAFLDFVDQHGLAGHVKSIVAYMTEPCRLILHPLWWARLLNTIPALTFTIICPPYVFAEFASTSIVDVDSWAFNMPYHVIRFRQSRIAAIRQTSFNDDHDLFSARPWTEFSINEGSSLKVYSQYEYFLRQTPSLMSAMLLCPSPGLNFMLSKLEKFTYTAIFPFYNHVDHVLKNIRKMLNLKHLRFRLCPDPRSSVIDDELVETKGHIDLVDAWMEFNTSYGLVGHTVRLLSVEYSLQEFQVEDVSMEGIKDGLVESLDAILGSKMVHQGDGLWRRSQPSEENNNSFG</sequence>
<reference evidence="1" key="1">
    <citation type="submission" date="2020-02" db="EMBL/GenBank/DDBJ databases">
        <authorList>
            <person name="Palmer J.M."/>
        </authorList>
    </citation>
    <scope>NUCLEOTIDE SEQUENCE</scope>
    <source>
        <strain evidence="1">EPUS1.4</strain>
        <tissue evidence="1">Thallus</tissue>
    </source>
</reference>
<dbReference type="AlphaFoldDB" id="A0A8H7A761"/>
<proteinExistence type="predicted"/>
<evidence type="ECO:0000313" key="1">
    <source>
        <dbReference type="EMBL" id="KAF7502189.1"/>
    </source>
</evidence>
<dbReference type="Proteomes" id="UP000606974">
    <property type="component" value="Unassembled WGS sequence"/>
</dbReference>
<dbReference type="OrthoDB" id="5296720at2759"/>
<evidence type="ECO:0000313" key="2">
    <source>
        <dbReference type="Proteomes" id="UP000606974"/>
    </source>
</evidence>
<gene>
    <name evidence="1" type="ORF">GJ744_006759</name>
</gene>
<name>A0A8H7A761_9EURO</name>